<keyword evidence="2" id="KW-1185">Reference proteome</keyword>
<dbReference type="EC" id="2.7.1.170" evidence="1"/>
<dbReference type="GO" id="GO:0016301">
    <property type="term" value="F:kinase activity"/>
    <property type="evidence" value="ECO:0007669"/>
    <property type="project" value="UniProtKB-KW"/>
</dbReference>
<dbReference type="InterPro" id="IPR043129">
    <property type="entry name" value="ATPase_NBD"/>
</dbReference>
<dbReference type="SUPFAM" id="SSF53067">
    <property type="entry name" value="Actin-like ATPase domain"/>
    <property type="match status" value="1"/>
</dbReference>
<dbReference type="RefSeq" id="WP_211042238.1">
    <property type="nucleotide sequence ID" value="NZ_JAELVF020000004.1"/>
</dbReference>
<dbReference type="GO" id="GO:0005524">
    <property type="term" value="F:ATP binding"/>
    <property type="evidence" value="ECO:0007669"/>
    <property type="project" value="InterPro"/>
</dbReference>
<dbReference type="InterPro" id="IPR005338">
    <property type="entry name" value="Anhydro_N_Ac-Mur_kinase"/>
</dbReference>
<dbReference type="GO" id="GO:0006040">
    <property type="term" value="P:amino sugar metabolic process"/>
    <property type="evidence" value="ECO:0007669"/>
    <property type="project" value="InterPro"/>
</dbReference>
<gene>
    <name evidence="1" type="ORF">JGS22_024435</name>
</gene>
<dbReference type="GO" id="GO:0016773">
    <property type="term" value="F:phosphotransferase activity, alcohol group as acceptor"/>
    <property type="evidence" value="ECO:0007669"/>
    <property type="project" value="InterPro"/>
</dbReference>
<proteinExistence type="predicted"/>
<name>A0A949JJM9_9ACTN</name>
<keyword evidence="1" id="KW-0808">Transferase</keyword>
<dbReference type="PANTHER" id="PTHR30605:SF0">
    <property type="entry name" value="ANHYDRO-N-ACETYLMURAMIC ACID KINASE"/>
    <property type="match status" value="1"/>
</dbReference>
<organism evidence="1 2">
    <name type="scientific">Streptomyces tardus</name>
    <dbReference type="NCBI Taxonomy" id="2780544"/>
    <lineage>
        <taxon>Bacteria</taxon>
        <taxon>Bacillati</taxon>
        <taxon>Actinomycetota</taxon>
        <taxon>Actinomycetes</taxon>
        <taxon>Kitasatosporales</taxon>
        <taxon>Streptomycetaceae</taxon>
        <taxon>Streptomyces</taxon>
    </lineage>
</organism>
<keyword evidence="1" id="KW-0418">Kinase</keyword>
<protein>
    <submittedName>
        <fullName evidence="1">Anhydro-N-acetylmuramic acid kinase</fullName>
        <ecNumber evidence="1">2.7.1.170</ecNumber>
    </submittedName>
</protein>
<dbReference type="EMBL" id="JAELVF020000004">
    <property type="protein sequence ID" value="MBU7600687.1"/>
    <property type="molecule type" value="Genomic_DNA"/>
</dbReference>
<dbReference type="Proteomes" id="UP000694501">
    <property type="component" value="Unassembled WGS sequence"/>
</dbReference>
<reference evidence="1" key="1">
    <citation type="submission" date="2021-06" db="EMBL/GenBank/DDBJ databases">
        <title>Sequencing of actinobacteria type strains.</title>
        <authorList>
            <person name="Nguyen G.-S."/>
            <person name="Wentzel A."/>
        </authorList>
    </citation>
    <scope>NUCLEOTIDE SEQUENCE</scope>
    <source>
        <strain evidence="1">P38-E01</strain>
    </source>
</reference>
<dbReference type="NCBIfam" id="NF007146">
    <property type="entry name" value="PRK09585.2-6"/>
    <property type="match status" value="1"/>
</dbReference>
<evidence type="ECO:0000313" key="1">
    <source>
        <dbReference type="EMBL" id="MBU7600687.1"/>
    </source>
</evidence>
<dbReference type="GO" id="GO:0009254">
    <property type="term" value="P:peptidoglycan turnover"/>
    <property type="evidence" value="ECO:0007669"/>
    <property type="project" value="InterPro"/>
</dbReference>
<dbReference type="AlphaFoldDB" id="A0A949JJM9"/>
<dbReference type="Gene3D" id="3.30.420.40">
    <property type="match status" value="2"/>
</dbReference>
<dbReference type="Pfam" id="PF03702">
    <property type="entry name" value="AnmK"/>
    <property type="match status" value="2"/>
</dbReference>
<comment type="caution">
    <text evidence="1">The sequence shown here is derived from an EMBL/GenBank/DDBJ whole genome shotgun (WGS) entry which is preliminary data.</text>
</comment>
<sequence length="419" mass="43795">MRIIGMLSGTSHDAADAVVADLWWTAPGEVALHSRGMVSVPFPEGLRADLADRLPPAHTNLAEMCQLDTGLGQFFGSVAARARDELGDGRAEWVVSHGQTVYHWVRDGQALGTLQLGAAAWIAEAAGLPVVSDLRTADIARGGQGAPLVALLDALLLPDDSWGALNLGGIANLTVRRPSARAGASARADPFEVTGPAGPAAGVTAYDLGPACALIDESARWASEGVQRMDVDGVRAARGRVDRALLERLLADPYYRLPPPKSTGKEHFHAAYLREQLAAGMCPAPDDLVATVTELTARLVADACHAHGLAELAVSGGGVRNPQLMARIGALADGVRVRDSEVLAVAPQEKEACLFALLGFLSVHGVPANVPSATGARAPAVLGSLTPGSAPLILPAPVTEPLRRLRIERTPPSEQQLRR</sequence>
<accession>A0A949JJM9</accession>
<evidence type="ECO:0000313" key="2">
    <source>
        <dbReference type="Proteomes" id="UP000694501"/>
    </source>
</evidence>
<dbReference type="PANTHER" id="PTHR30605">
    <property type="entry name" value="ANHYDRO-N-ACETYLMURAMIC ACID KINASE"/>
    <property type="match status" value="1"/>
</dbReference>